<evidence type="ECO:0000256" key="1">
    <source>
        <dbReference type="ARBA" id="ARBA00004651"/>
    </source>
</evidence>
<comment type="similarity">
    <text evidence="2">Belongs to the DoxX family.</text>
</comment>
<dbReference type="EMBL" id="SMBI01000031">
    <property type="protein sequence ID" value="TCU12715.1"/>
    <property type="molecule type" value="Genomic_DNA"/>
</dbReference>
<feature type="transmembrane region" description="Helical" evidence="7">
    <location>
        <begin position="74"/>
        <end position="92"/>
    </location>
</feature>
<evidence type="ECO:0000256" key="6">
    <source>
        <dbReference type="ARBA" id="ARBA00023136"/>
    </source>
</evidence>
<name>A0AAX2QAF3_9HYPH</name>
<dbReference type="RefSeq" id="WP_132614958.1">
    <property type="nucleotide sequence ID" value="NZ_SMBI01000031.1"/>
</dbReference>
<dbReference type="Proteomes" id="UP000295021">
    <property type="component" value="Unassembled WGS sequence"/>
</dbReference>
<comment type="subcellular location">
    <subcellularLocation>
        <location evidence="1">Cell membrane</location>
        <topology evidence="1">Multi-pass membrane protein</topology>
    </subcellularLocation>
</comment>
<proteinExistence type="inferred from homology"/>
<feature type="transmembrane region" description="Helical" evidence="7">
    <location>
        <begin position="104"/>
        <end position="123"/>
    </location>
</feature>
<evidence type="ECO:0000313" key="9">
    <source>
        <dbReference type="Proteomes" id="UP000295021"/>
    </source>
</evidence>
<evidence type="ECO:0000256" key="5">
    <source>
        <dbReference type="ARBA" id="ARBA00022989"/>
    </source>
</evidence>
<sequence>MAAWQIPSIRNFDSQLLSVLRIFAAGSFFTHGSMKLFGWPAPFEYPLNPLLYTAGVLEVVGGLLLIVGLFSRAVAFLLSGMMAFAYFTAHGSDGFFPVLNHGEAAMLFCFLFLYISAAGPGVWSLDALQERRAGAASSRLEKAA</sequence>
<evidence type="ECO:0000256" key="3">
    <source>
        <dbReference type="ARBA" id="ARBA00022475"/>
    </source>
</evidence>
<dbReference type="InterPro" id="IPR032808">
    <property type="entry name" value="DoxX"/>
</dbReference>
<comment type="caution">
    <text evidence="8">The sequence shown here is derived from an EMBL/GenBank/DDBJ whole genome shotgun (WGS) entry which is preliminary data.</text>
</comment>
<reference evidence="8 9" key="1">
    <citation type="submission" date="2019-03" db="EMBL/GenBank/DDBJ databases">
        <title>Genomic Encyclopedia of Type Strains, Phase IV (KMG-V): Genome sequencing to study the core and pangenomes of soil and plant-associated prokaryotes.</title>
        <authorList>
            <person name="Whitman W."/>
        </authorList>
    </citation>
    <scope>NUCLEOTIDE SEQUENCE [LARGE SCALE GENOMIC DNA]</scope>
    <source>
        <strain evidence="8 9">FB403</strain>
    </source>
</reference>
<evidence type="ECO:0000313" key="8">
    <source>
        <dbReference type="EMBL" id="TCU12715.1"/>
    </source>
</evidence>
<keyword evidence="5 7" id="KW-1133">Transmembrane helix</keyword>
<keyword evidence="4 7" id="KW-0812">Transmembrane</keyword>
<dbReference type="GO" id="GO:0005886">
    <property type="term" value="C:plasma membrane"/>
    <property type="evidence" value="ECO:0007669"/>
    <property type="project" value="UniProtKB-SubCell"/>
</dbReference>
<dbReference type="PANTHER" id="PTHR33452:SF4">
    <property type="entry name" value="BLL4328 PROTEIN"/>
    <property type="match status" value="1"/>
</dbReference>
<evidence type="ECO:0000256" key="2">
    <source>
        <dbReference type="ARBA" id="ARBA00006679"/>
    </source>
</evidence>
<dbReference type="Pfam" id="PF07681">
    <property type="entry name" value="DoxX"/>
    <property type="match status" value="1"/>
</dbReference>
<protein>
    <submittedName>
        <fullName evidence="8">Oxidoreductase</fullName>
    </submittedName>
</protein>
<dbReference type="AlphaFoldDB" id="A0AAX2QAF3"/>
<accession>A0AAX2QAF3</accession>
<gene>
    <name evidence="8" type="ORF">EV131_1313</name>
</gene>
<dbReference type="PANTHER" id="PTHR33452">
    <property type="entry name" value="OXIDOREDUCTASE CATD-RELATED"/>
    <property type="match status" value="1"/>
</dbReference>
<keyword evidence="3" id="KW-1003">Cell membrane</keyword>
<feature type="transmembrane region" description="Helical" evidence="7">
    <location>
        <begin position="50"/>
        <end position="67"/>
    </location>
</feature>
<evidence type="ECO:0000256" key="7">
    <source>
        <dbReference type="SAM" id="Phobius"/>
    </source>
</evidence>
<evidence type="ECO:0000256" key="4">
    <source>
        <dbReference type="ARBA" id="ARBA00022692"/>
    </source>
</evidence>
<dbReference type="InterPro" id="IPR051907">
    <property type="entry name" value="DoxX-like_oxidoreductase"/>
</dbReference>
<feature type="transmembrane region" description="Helical" evidence="7">
    <location>
        <begin position="12"/>
        <end position="30"/>
    </location>
</feature>
<keyword evidence="6 7" id="KW-0472">Membrane</keyword>
<organism evidence="8 9">
    <name type="scientific">Rhizobium laguerreae</name>
    <dbReference type="NCBI Taxonomy" id="1076926"/>
    <lineage>
        <taxon>Bacteria</taxon>
        <taxon>Pseudomonadati</taxon>
        <taxon>Pseudomonadota</taxon>
        <taxon>Alphaproteobacteria</taxon>
        <taxon>Hyphomicrobiales</taxon>
        <taxon>Rhizobiaceae</taxon>
        <taxon>Rhizobium/Agrobacterium group</taxon>
        <taxon>Rhizobium</taxon>
    </lineage>
</organism>